<dbReference type="eggNOG" id="ENOG502TJJA">
    <property type="taxonomic scope" value="Eukaryota"/>
</dbReference>
<dbReference type="InParanoid" id="G0PLU9"/>
<dbReference type="GO" id="GO:0045087">
    <property type="term" value="P:innate immune response"/>
    <property type="evidence" value="ECO:0007669"/>
    <property type="project" value="TreeGrafter"/>
</dbReference>
<organism evidence="4">
    <name type="scientific">Caenorhabditis brenneri</name>
    <name type="common">Nematode worm</name>
    <dbReference type="NCBI Taxonomy" id="135651"/>
    <lineage>
        <taxon>Eukaryota</taxon>
        <taxon>Metazoa</taxon>
        <taxon>Ecdysozoa</taxon>
        <taxon>Nematoda</taxon>
        <taxon>Chromadorea</taxon>
        <taxon>Rhabditida</taxon>
        <taxon>Rhabditina</taxon>
        <taxon>Rhabditomorpha</taxon>
        <taxon>Rhabditoidea</taxon>
        <taxon>Rhabditidae</taxon>
        <taxon>Peloderinae</taxon>
        <taxon>Caenorhabditis</taxon>
    </lineage>
</organism>
<name>G0PLU9_CAEBE</name>
<dbReference type="HOGENOM" id="CLU_503648_0_0_1"/>
<dbReference type="GO" id="GO:0045121">
    <property type="term" value="C:membrane raft"/>
    <property type="evidence" value="ECO:0007669"/>
    <property type="project" value="TreeGrafter"/>
</dbReference>
<evidence type="ECO:0000259" key="2">
    <source>
        <dbReference type="Pfam" id="PF25100"/>
    </source>
</evidence>
<evidence type="ECO:0000256" key="1">
    <source>
        <dbReference type="SAM" id="Coils"/>
    </source>
</evidence>
<gene>
    <name evidence="3" type="ORF">CAEBREN_24985</name>
</gene>
<protein>
    <recommendedName>
        <fullName evidence="2">DUF7809 domain-containing protein</fullName>
    </recommendedName>
</protein>
<dbReference type="Pfam" id="PF25100">
    <property type="entry name" value="DUF7809"/>
    <property type="match status" value="1"/>
</dbReference>
<keyword evidence="1" id="KW-0175">Coiled coil</keyword>
<dbReference type="EMBL" id="GL381194">
    <property type="protein sequence ID" value="EGT35905.1"/>
    <property type="molecule type" value="Genomic_DNA"/>
</dbReference>
<accession>G0PLU9</accession>
<proteinExistence type="predicted"/>
<evidence type="ECO:0000313" key="4">
    <source>
        <dbReference type="Proteomes" id="UP000008068"/>
    </source>
</evidence>
<feature type="domain" description="DUF7809" evidence="2">
    <location>
        <begin position="106"/>
        <end position="168"/>
    </location>
</feature>
<evidence type="ECO:0000313" key="3">
    <source>
        <dbReference type="EMBL" id="EGT35905.1"/>
    </source>
</evidence>
<dbReference type="PANTHER" id="PTHR21447:SF11">
    <property type="entry name" value="RING-TYPE DOMAIN-CONTAINING PROTEIN"/>
    <property type="match status" value="1"/>
</dbReference>
<dbReference type="STRING" id="135651.G0PLU9"/>
<dbReference type="PANTHER" id="PTHR21447">
    <property type="entry name" value="RING-TYPE DOMAIN-CONTAINING PROTEIN-RELATED"/>
    <property type="match status" value="1"/>
</dbReference>
<dbReference type="AlphaFoldDB" id="G0PLU9"/>
<reference evidence="4" key="1">
    <citation type="submission" date="2011-07" db="EMBL/GenBank/DDBJ databases">
        <authorList>
            <consortium name="Caenorhabditis brenneri Sequencing and Analysis Consortium"/>
            <person name="Wilson R.K."/>
        </authorList>
    </citation>
    <scope>NUCLEOTIDE SEQUENCE [LARGE SCALE GENOMIC DNA]</scope>
    <source>
        <strain evidence="4">PB2801</strain>
    </source>
</reference>
<dbReference type="InterPro" id="IPR056711">
    <property type="entry name" value="DUF7809"/>
</dbReference>
<sequence length="541" mass="64666">MLAQDKVFDNFAILASAIKNYIPKQLLKNVNFEKTYAQNECKYIQKILDSNDHLRIVYGSAESLLEELKMYMNFPLSRKMFPIGMGNYHSTIPKIYKTLKKEHLYCKQDFLFYLQSCVYSELGLDDDEQKVKFEKLIVSMKKHEDRLSGCYEFVKYDHDVFEDIRKPFICSQSLHVFKENPENTVVIADRRGETRIIPDEEKDFVDVFDNLISKYPCFFLPNSETKDKNATAVVRVFGHKYEKFVMESELFAAINLKNPDQKPLESMDIEGHYRTIEYKHVLERYRDQIDAIDKYRYFMDLKLVRKLQEDLEEFWKPMENEPMKRVRNVGPQGFTVEDLKKELKYLGYTKIFPEITDEARAAHAIFFEQNELNTMSMCSAIHEALTRVMFKRYPCLNEFVYRQNEKDAELERLRVYEEKSKKLDETEKKMKDLEKEAEEWKMKRLKILEENVKMGNMLKRSENSIALKRKEVQEKNEQLKLAQKALEEKDQRCKYLDKTLKVKNEEVRNLTEAEKWEKQNKEDYKARVKELESEIKLYVVL</sequence>
<feature type="coiled-coil region" evidence="1">
    <location>
        <begin position="416"/>
        <end position="541"/>
    </location>
</feature>
<dbReference type="Proteomes" id="UP000008068">
    <property type="component" value="Unassembled WGS sequence"/>
</dbReference>
<keyword evidence="4" id="KW-1185">Reference proteome</keyword>